<keyword evidence="2 3" id="KW-0694">RNA-binding</keyword>
<dbReference type="SMART" id="SM00360">
    <property type="entry name" value="RRM"/>
    <property type="match status" value="2"/>
</dbReference>
<dbReference type="GO" id="GO:0005737">
    <property type="term" value="C:cytoplasm"/>
    <property type="evidence" value="ECO:0007669"/>
    <property type="project" value="TreeGrafter"/>
</dbReference>
<evidence type="ECO:0000256" key="4">
    <source>
        <dbReference type="SAM" id="MobiDB-lite"/>
    </source>
</evidence>
<dbReference type="InterPro" id="IPR000504">
    <property type="entry name" value="RRM_dom"/>
</dbReference>
<dbReference type="FunFam" id="3.30.70.330:FF:000320">
    <property type="entry name" value="RNA-binding protein Musashi 2"/>
    <property type="match status" value="1"/>
</dbReference>
<reference evidence="6 7" key="1">
    <citation type="submission" date="2019-05" db="EMBL/GenBank/DDBJ databases">
        <title>Another draft genome of Portunus trituberculatus and its Hox gene families provides insights of decapod evolution.</title>
        <authorList>
            <person name="Jeong J.-H."/>
            <person name="Song I."/>
            <person name="Kim S."/>
            <person name="Choi T."/>
            <person name="Kim D."/>
            <person name="Ryu S."/>
            <person name="Kim W."/>
        </authorList>
    </citation>
    <scope>NUCLEOTIDE SEQUENCE [LARGE SCALE GENOMIC DNA]</scope>
    <source>
        <tissue evidence="6">Muscle</tissue>
    </source>
</reference>
<dbReference type="Pfam" id="PF00076">
    <property type="entry name" value="RRM_1"/>
    <property type="match status" value="2"/>
</dbReference>
<dbReference type="GO" id="GO:0003729">
    <property type="term" value="F:mRNA binding"/>
    <property type="evidence" value="ECO:0007669"/>
    <property type="project" value="TreeGrafter"/>
</dbReference>
<dbReference type="PANTHER" id="PTHR48032">
    <property type="entry name" value="RNA-BINDING PROTEIN MUSASHI HOMOLOG RBP6"/>
    <property type="match status" value="1"/>
</dbReference>
<dbReference type="AlphaFoldDB" id="A0A5B7E628"/>
<evidence type="ECO:0000256" key="3">
    <source>
        <dbReference type="PROSITE-ProRule" id="PRU00176"/>
    </source>
</evidence>
<dbReference type="SUPFAM" id="SSF54928">
    <property type="entry name" value="RNA-binding domain, RBD"/>
    <property type="match status" value="1"/>
</dbReference>
<dbReference type="InterPro" id="IPR035979">
    <property type="entry name" value="RBD_domain_sf"/>
</dbReference>
<accession>A0A5B7E628</accession>
<evidence type="ECO:0000256" key="2">
    <source>
        <dbReference type="ARBA" id="ARBA00022884"/>
    </source>
</evidence>
<feature type="domain" description="RRM" evidence="5">
    <location>
        <begin position="120"/>
        <end position="199"/>
    </location>
</feature>
<dbReference type="Proteomes" id="UP000324222">
    <property type="component" value="Unassembled WGS sequence"/>
</dbReference>
<comment type="caution">
    <text evidence="6">The sequence shown here is derived from an EMBL/GenBank/DDBJ whole genome shotgun (WGS) entry which is preliminary data.</text>
</comment>
<feature type="domain" description="RRM" evidence="5">
    <location>
        <begin position="33"/>
        <end position="110"/>
    </location>
</feature>
<dbReference type="GO" id="GO:0006417">
    <property type="term" value="P:regulation of translation"/>
    <property type="evidence" value="ECO:0007669"/>
    <property type="project" value="TreeGrafter"/>
</dbReference>
<protein>
    <submittedName>
        <fullName evidence="6">RNA-binding protein Musashi 2</fullName>
    </submittedName>
</protein>
<keyword evidence="7" id="KW-1185">Reference proteome</keyword>
<evidence type="ECO:0000259" key="5">
    <source>
        <dbReference type="PROSITE" id="PS50102"/>
    </source>
</evidence>
<name>A0A5B7E628_PORTR</name>
<keyword evidence="1" id="KW-0677">Repeat</keyword>
<proteinExistence type="predicted"/>
<dbReference type="PROSITE" id="PS50102">
    <property type="entry name" value="RRM"/>
    <property type="match status" value="2"/>
</dbReference>
<evidence type="ECO:0000256" key="1">
    <source>
        <dbReference type="ARBA" id="ARBA00022737"/>
    </source>
</evidence>
<dbReference type="OrthoDB" id="1875751at2759"/>
<dbReference type="EMBL" id="VSRR010002042">
    <property type="protein sequence ID" value="MPC29248.1"/>
    <property type="molecule type" value="Genomic_DNA"/>
</dbReference>
<dbReference type="Gene3D" id="3.30.70.330">
    <property type="match status" value="2"/>
</dbReference>
<feature type="region of interest" description="Disordered" evidence="4">
    <location>
        <begin position="1"/>
        <end position="36"/>
    </location>
</feature>
<dbReference type="InterPro" id="IPR012677">
    <property type="entry name" value="Nucleotide-bd_a/b_plait_sf"/>
</dbReference>
<evidence type="ECO:0000313" key="6">
    <source>
        <dbReference type="EMBL" id="MPC29248.1"/>
    </source>
</evidence>
<organism evidence="6 7">
    <name type="scientific">Portunus trituberculatus</name>
    <name type="common">Swimming crab</name>
    <name type="synonym">Neptunus trituberculatus</name>
    <dbReference type="NCBI Taxonomy" id="210409"/>
    <lineage>
        <taxon>Eukaryota</taxon>
        <taxon>Metazoa</taxon>
        <taxon>Ecdysozoa</taxon>
        <taxon>Arthropoda</taxon>
        <taxon>Crustacea</taxon>
        <taxon>Multicrustacea</taxon>
        <taxon>Malacostraca</taxon>
        <taxon>Eumalacostraca</taxon>
        <taxon>Eucarida</taxon>
        <taxon>Decapoda</taxon>
        <taxon>Pleocyemata</taxon>
        <taxon>Brachyura</taxon>
        <taxon>Eubrachyura</taxon>
        <taxon>Portunoidea</taxon>
        <taxon>Portunidae</taxon>
        <taxon>Portuninae</taxon>
        <taxon>Portunus</taxon>
    </lineage>
</organism>
<gene>
    <name evidence="6" type="primary">MSI2</name>
    <name evidence="6" type="ORF">E2C01_022471</name>
</gene>
<sequence>MEGVSTGDHMNGSSGASQGGSSGRSSPSDPAPNKMFVGGLSWQTTPEKLREYFGSYGTVRDVLIMKDPVTQRSRGFGFITFGDASSVEKVISVPNHVLDGKKIDPKHATPKNKGKTNRTKKIFVGGVSQETSAEEVKAYFSSFGKVEEAVMLMDNQTKRHRGFGFVTFECEDVVERVCGAPHTTGLPTGPTLSAVSAAPTIANQAAALSTSANHSIPTLSTHAGLTTPYQGYSLTNVDMSSFQGVDWNAMYGVGMYA</sequence>
<evidence type="ECO:0000313" key="7">
    <source>
        <dbReference type="Proteomes" id="UP000324222"/>
    </source>
</evidence>
<dbReference type="PANTHER" id="PTHR48032:SF4">
    <property type="entry name" value="FI20028P1"/>
    <property type="match status" value="1"/>
</dbReference>